<accession>M6W1I6</accession>
<gene>
    <name evidence="1" type="ORF">LEP1GSC161_1042</name>
</gene>
<dbReference type="AlphaFoldDB" id="M6W1I6"/>
<reference evidence="1 2" key="1">
    <citation type="submission" date="2013-01" db="EMBL/GenBank/DDBJ databases">
        <authorList>
            <person name="Harkins D.M."/>
            <person name="Durkin A.S."/>
            <person name="Brinkac L.M."/>
            <person name="Haft D.H."/>
            <person name="Selengut J.D."/>
            <person name="Sanka R."/>
            <person name="DePew J."/>
            <person name="Purushe J."/>
            <person name="Matthias M.A."/>
            <person name="Vinetz J.M."/>
            <person name="Sutton G.G."/>
            <person name="Nierman W.C."/>
            <person name="Fouts D.E."/>
        </authorList>
    </citation>
    <scope>NUCLEOTIDE SEQUENCE [LARGE SCALE GENOMIC DNA]</scope>
    <source>
        <strain evidence="1 2">CBC1416</strain>
    </source>
</reference>
<feature type="non-terminal residue" evidence="1">
    <location>
        <position position="38"/>
    </location>
</feature>
<dbReference type="EMBL" id="AKWE02000044">
    <property type="protein sequence ID" value="EMO59124.1"/>
    <property type="molecule type" value="Genomic_DNA"/>
</dbReference>
<evidence type="ECO:0000313" key="1">
    <source>
        <dbReference type="EMBL" id="EMO59124.1"/>
    </source>
</evidence>
<comment type="caution">
    <text evidence="1">The sequence shown here is derived from an EMBL/GenBank/DDBJ whole genome shotgun (WGS) entry which is preliminary data.</text>
</comment>
<name>M6W1I6_9LEPT</name>
<organism evidence="1 2">
    <name type="scientific">Leptospira santarosai str. CBC1416</name>
    <dbReference type="NCBI Taxonomy" id="1193059"/>
    <lineage>
        <taxon>Bacteria</taxon>
        <taxon>Pseudomonadati</taxon>
        <taxon>Spirochaetota</taxon>
        <taxon>Spirochaetia</taxon>
        <taxon>Leptospirales</taxon>
        <taxon>Leptospiraceae</taxon>
        <taxon>Leptospira</taxon>
    </lineage>
</organism>
<proteinExistence type="predicted"/>
<sequence>MEPNPASNRKSNMQRAIANEMTRTELGEFLSDPKSKKE</sequence>
<dbReference type="Proteomes" id="UP000012149">
    <property type="component" value="Unassembled WGS sequence"/>
</dbReference>
<evidence type="ECO:0000313" key="2">
    <source>
        <dbReference type="Proteomes" id="UP000012149"/>
    </source>
</evidence>
<protein>
    <submittedName>
        <fullName evidence="1">Uncharacterized protein</fullName>
    </submittedName>
</protein>